<dbReference type="PANTHER" id="PTHR40618:SF1">
    <property type="entry name" value="B-ZIP TRANSCRIPTION FACTOR (EUROFUNG)"/>
    <property type="match status" value="1"/>
</dbReference>
<dbReference type="eggNOG" id="ENOG502S6P7">
    <property type="taxonomic scope" value="Eukaryota"/>
</dbReference>
<dbReference type="PANTHER" id="PTHR40618">
    <property type="entry name" value="B-ZIP TRANSCRIPTION FACTOR (EUROFUNG)-RELATED"/>
    <property type="match status" value="1"/>
</dbReference>
<feature type="region of interest" description="Disordered" evidence="2">
    <location>
        <begin position="71"/>
        <end position="93"/>
    </location>
</feature>
<feature type="compositionally biased region" description="Acidic residues" evidence="2">
    <location>
        <begin position="186"/>
        <end position="198"/>
    </location>
</feature>
<evidence type="ECO:0000256" key="2">
    <source>
        <dbReference type="SAM" id="MobiDB-lite"/>
    </source>
</evidence>
<evidence type="ECO:0000313" key="3">
    <source>
        <dbReference type="EMBL" id="EFX05848.1"/>
    </source>
</evidence>
<dbReference type="EMBL" id="GL629735">
    <property type="protein sequence ID" value="EFX05848.1"/>
    <property type="molecule type" value="Genomic_DNA"/>
</dbReference>
<dbReference type="AlphaFoldDB" id="F0X9T5"/>
<accession>F0X9T5</accession>
<dbReference type="CDD" id="cd14688">
    <property type="entry name" value="bZIP_YAP"/>
    <property type="match status" value="1"/>
</dbReference>
<feature type="region of interest" description="Disordered" evidence="2">
    <location>
        <begin position="524"/>
        <end position="554"/>
    </location>
</feature>
<sequence length="658" mass="72164">MQPDLAILNAEQFNIGGRIPKAGRIRRSTQQEICRDAPDSLQAALSAQQVAGIDSTIAAFSKVPSAMKETLKRASTASGEDGEQEKKRARGRPRVAVKDVTAADRRRTQIRLAQRAYRSRRENAIMLLKKKVQALKEANEAMSNAFMNLNDAAISYGLVDQHPGFARQLHSTTEVFLDLARRASGDEDDDNDEDEDAGDMTATVRQPTTTTSMSKEQQVIADAVQVFGYSTRERSSSAEQVMPISHHMNTADDTRKRPTQLYGGVVVESPELTESTMYSGQQTVYDNSVGLATTVPSSSSSSSNSLMSMTPNYYTNNESFHFGGHAMPMFPFSGRNTPVPNTSNGLGAIPVNLYGGLTLPKSFASLEGTFGLRLLRTALEKAYVLLSSPNPPPHEFARLFGLCVMFEPIEKIRKRVFHGLDQPLNATLSTERWGPIEEKDDCWPFTSDRARKIEAEEHDPELWSCTDIPGFENSFYDCHGTELYLRQRGVHIPAGSERIIVEVDADDFGGVDNYKDKSVVAKAISHSPGSSPRDAPFDWNSGNDSTVPVGGNDSNAYAREDALQSMLMFTQRQAPSQHTGATSIDFVQLSHPPGLSPSCSSRSSRSDSATRRAVALDVDRFVEELSVRATCIIRSPGFRPSDVNDAFWKAAQTVQAAS</sequence>
<dbReference type="InParanoid" id="F0X9T5"/>
<feature type="region of interest" description="Disordered" evidence="2">
    <location>
        <begin position="182"/>
        <end position="216"/>
    </location>
</feature>
<dbReference type="GeneID" id="25977070"/>
<keyword evidence="4" id="KW-1185">Reference proteome</keyword>
<dbReference type="InterPro" id="IPR046347">
    <property type="entry name" value="bZIP_sf"/>
</dbReference>
<evidence type="ECO:0000313" key="4">
    <source>
        <dbReference type="Proteomes" id="UP000007796"/>
    </source>
</evidence>
<name>F0X9T5_GROCL</name>
<dbReference type="GO" id="GO:0003700">
    <property type="term" value="F:DNA-binding transcription factor activity"/>
    <property type="evidence" value="ECO:0007669"/>
    <property type="project" value="InterPro"/>
</dbReference>
<protein>
    <submittedName>
        <fullName evidence="3">Bzip transcription factor</fullName>
    </submittedName>
</protein>
<feature type="coiled-coil region" evidence="1">
    <location>
        <begin position="125"/>
        <end position="152"/>
    </location>
</feature>
<evidence type="ECO:0000256" key="1">
    <source>
        <dbReference type="SAM" id="Coils"/>
    </source>
</evidence>
<dbReference type="SUPFAM" id="SSF57959">
    <property type="entry name" value="Leucine zipper domain"/>
    <property type="match status" value="1"/>
</dbReference>
<dbReference type="Gene3D" id="1.20.5.170">
    <property type="match status" value="1"/>
</dbReference>
<dbReference type="OrthoDB" id="3555317at2759"/>
<gene>
    <name evidence="3" type="ORF">CMQ_3917</name>
</gene>
<proteinExistence type="predicted"/>
<keyword evidence="1" id="KW-0175">Coiled coil</keyword>
<reference evidence="3 4" key="1">
    <citation type="journal article" date="2011" name="Proc. Natl. Acad. Sci. U.S.A.">
        <title>Genome and transcriptome analyses of the mountain pine beetle-fungal symbiont Grosmannia clavigera, a lodgepole pine pathogen.</title>
        <authorList>
            <person name="DiGuistini S."/>
            <person name="Wang Y."/>
            <person name="Liao N.Y."/>
            <person name="Taylor G."/>
            <person name="Tanguay P."/>
            <person name="Feau N."/>
            <person name="Henrissat B."/>
            <person name="Chan S.K."/>
            <person name="Hesse-Orce U."/>
            <person name="Alamouti S.M."/>
            <person name="Tsui C.K.M."/>
            <person name="Docking R.T."/>
            <person name="Levasseur A."/>
            <person name="Haridas S."/>
            <person name="Robertson G."/>
            <person name="Birol I."/>
            <person name="Holt R.A."/>
            <person name="Marra M.A."/>
            <person name="Hamelin R.C."/>
            <person name="Hirst M."/>
            <person name="Jones S.J.M."/>
            <person name="Bohlmann J."/>
            <person name="Breuil C."/>
        </authorList>
    </citation>
    <scope>NUCLEOTIDE SEQUENCE [LARGE SCALE GENOMIC DNA]</scope>
    <source>
        <strain evidence="4">kw1407 / UAMH 11150</strain>
    </source>
</reference>
<dbReference type="HOGENOM" id="CLU_013452_1_1_1"/>
<dbReference type="Proteomes" id="UP000007796">
    <property type="component" value="Unassembled WGS sequence"/>
</dbReference>
<dbReference type="STRING" id="655863.F0X9T5"/>
<feature type="compositionally biased region" description="Polar residues" evidence="2">
    <location>
        <begin position="203"/>
        <end position="216"/>
    </location>
</feature>
<dbReference type="RefSeq" id="XP_014175330.1">
    <property type="nucleotide sequence ID" value="XM_014319855.1"/>
</dbReference>
<organism evidence="4">
    <name type="scientific">Grosmannia clavigera (strain kw1407 / UAMH 11150)</name>
    <name type="common">Blue stain fungus</name>
    <name type="synonym">Graphiocladiella clavigera</name>
    <dbReference type="NCBI Taxonomy" id="655863"/>
    <lineage>
        <taxon>Eukaryota</taxon>
        <taxon>Fungi</taxon>
        <taxon>Dikarya</taxon>
        <taxon>Ascomycota</taxon>
        <taxon>Pezizomycotina</taxon>
        <taxon>Sordariomycetes</taxon>
        <taxon>Sordariomycetidae</taxon>
        <taxon>Ophiostomatales</taxon>
        <taxon>Ophiostomataceae</taxon>
        <taxon>Leptographium</taxon>
    </lineage>
</organism>